<reference evidence="1 2" key="1">
    <citation type="submission" date="2024-04" db="EMBL/GenBank/DDBJ databases">
        <title>Okeanomitos corallinicola gen. &amp; sp. nov. (Nostocales, Cyanobacteria), a new toxic marine heterocyst-forming cyanobacterium from a coral reef.</title>
        <authorList>
            <person name="Li H."/>
            <person name="Li R."/>
            <person name="Kang J."/>
            <person name="Hii K.S."/>
            <person name="Mohamed H.F."/>
            <person name="Xu X."/>
            <person name="Luo Z."/>
        </authorList>
    </citation>
    <scope>NUCLEOTIDE SEQUENCE [LARGE SCALE GENOMIC DNA]</scope>
    <source>
        <strain evidence="1 2">TIOX110</strain>
    </source>
</reference>
<keyword evidence="2" id="KW-1185">Reference proteome</keyword>
<dbReference type="EMBL" id="CP150886">
    <property type="protein sequence ID" value="WZB86970.1"/>
    <property type="molecule type" value="Genomic_DNA"/>
</dbReference>
<evidence type="ECO:0000313" key="1">
    <source>
        <dbReference type="EMBL" id="WZB86970.1"/>
    </source>
</evidence>
<accession>A0ABZ2URB5</accession>
<dbReference type="RefSeq" id="WP_353929884.1">
    <property type="nucleotide sequence ID" value="NZ_CP150886.1"/>
</dbReference>
<gene>
    <name evidence="1" type="ORF">WJM97_16475</name>
</gene>
<dbReference type="Proteomes" id="UP001483337">
    <property type="component" value="Chromosome"/>
</dbReference>
<name>A0ABZ2URB5_9CYAN</name>
<sequence length="80" mass="8632">MANIKLAELNVAGSELFQDSESFLNEMNDSEGILVQGGSGSYLPDLLDYSIKSKEFALLGFAIDSAVSLAKSFSKHGNNW</sequence>
<proteinExistence type="predicted"/>
<organism evidence="1 2">
    <name type="scientific">Okeanomitos corallinicola TIOX110</name>
    <dbReference type="NCBI Taxonomy" id="3133117"/>
    <lineage>
        <taxon>Bacteria</taxon>
        <taxon>Bacillati</taxon>
        <taxon>Cyanobacteriota</taxon>
        <taxon>Cyanophyceae</taxon>
        <taxon>Nostocales</taxon>
        <taxon>Aphanizomenonaceae</taxon>
        <taxon>Okeanomitos</taxon>
    </lineage>
</organism>
<protein>
    <submittedName>
        <fullName evidence="1">Uncharacterized protein</fullName>
    </submittedName>
</protein>
<evidence type="ECO:0000313" key="2">
    <source>
        <dbReference type="Proteomes" id="UP001483337"/>
    </source>
</evidence>